<name>A0A812QYB5_9DINO</name>
<protein>
    <submittedName>
        <fullName evidence="1">Uncharacterized protein</fullName>
    </submittedName>
</protein>
<organism evidence="1 2">
    <name type="scientific">Symbiodinium natans</name>
    <dbReference type="NCBI Taxonomy" id="878477"/>
    <lineage>
        <taxon>Eukaryota</taxon>
        <taxon>Sar</taxon>
        <taxon>Alveolata</taxon>
        <taxon>Dinophyceae</taxon>
        <taxon>Suessiales</taxon>
        <taxon>Symbiodiniaceae</taxon>
        <taxon>Symbiodinium</taxon>
    </lineage>
</organism>
<reference evidence="1" key="1">
    <citation type="submission" date="2021-02" db="EMBL/GenBank/DDBJ databases">
        <authorList>
            <person name="Dougan E. K."/>
            <person name="Rhodes N."/>
            <person name="Thang M."/>
            <person name="Chan C."/>
        </authorList>
    </citation>
    <scope>NUCLEOTIDE SEQUENCE</scope>
</reference>
<evidence type="ECO:0000313" key="1">
    <source>
        <dbReference type="EMBL" id="CAE7408813.1"/>
    </source>
</evidence>
<proteinExistence type="predicted"/>
<dbReference type="Proteomes" id="UP000604046">
    <property type="component" value="Unassembled WGS sequence"/>
</dbReference>
<keyword evidence="2" id="KW-1185">Reference proteome</keyword>
<dbReference type="Gene3D" id="3.30.2350.10">
    <property type="entry name" value="Pseudouridine synthase"/>
    <property type="match status" value="1"/>
</dbReference>
<sequence>MFARAHARAPSLAYSLQAANRANAITVQTAAAVSLKPPLHVHLSPAIVLSCGGLTGEVHLGQRGLACAEMTSGVAQLPVRVRPARARRRVGWRLCLLAAGPRALAAVTVKSGGSVVRVKPTLGPEDSPQVLASSGDLVVAWKPPKLSMRRRMGGEPSDLEAWAAAAAGAATAVTTLGRGIGGLVLLSRRRESAKETAAAIRDGRAKATLHAVVQGEPEEAAVCGEGPGHRLEVVEACEGLKLGRLSLLKATVQYEEGIEKQAGVQQCWGIRSIN</sequence>
<dbReference type="AlphaFoldDB" id="A0A812QYB5"/>
<dbReference type="EMBL" id="CAJNDS010002280">
    <property type="protein sequence ID" value="CAE7408813.1"/>
    <property type="molecule type" value="Genomic_DNA"/>
</dbReference>
<dbReference type="OrthoDB" id="10531789at2759"/>
<evidence type="ECO:0000313" key="2">
    <source>
        <dbReference type="Proteomes" id="UP000604046"/>
    </source>
</evidence>
<comment type="caution">
    <text evidence="1">The sequence shown here is derived from an EMBL/GenBank/DDBJ whole genome shotgun (WGS) entry which is preliminary data.</text>
</comment>
<accession>A0A812QYB5</accession>
<gene>
    <name evidence="1" type="ORF">SNAT2548_LOCUS22233</name>
</gene>